<reference evidence="2 3" key="1">
    <citation type="submission" date="2019-02" db="EMBL/GenBank/DDBJ databases">
        <title>Deep-cultivation of Planctomycetes and their phenomic and genomic characterization uncovers novel biology.</title>
        <authorList>
            <person name="Wiegand S."/>
            <person name="Jogler M."/>
            <person name="Boedeker C."/>
            <person name="Pinto D."/>
            <person name="Vollmers J."/>
            <person name="Rivas-Marin E."/>
            <person name="Kohn T."/>
            <person name="Peeters S.H."/>
            <person name="Heuer A."/>
            <person name="Rast P."/>
            <person name="Oberbeckmann S."/>
            <person name="Bunk B."/>
            <person name="Jeske O."/>
            <person name="Meyerdierks A."/>
            <person name="Storesund J.E."/>
            <person name="Kallscheuer N."/>
            <person name="Luecker S."/>
            <person name="Lage O.M."/>
            <person name="Pohl T."/>
            <person name="Merkel B.J."/>
            <person name="Hornburger P."/>
            <person name="Mueller R.-W."/>
            <person name="Bruemmer F."/>
            <person name="Labrenz M."/>
            <person name="Spormann A.M."/>
            <person name="Op den Camp H."/>
            <person name="Overmann J."/>
            <person name="Amann R."/>
            <person name="Jetten M.S.M."/>
            <person name="Mascher T."/>
            <person name="Medema M.H."/>
            <person name="Devos D.P."/>
            <person name="Kaster A.-K."/>
            <person name="Ovreas L."/>
            <person name="Rohde M."/>
            <person name="Galperin M.Y."/>
            <person name="Jogler C."/>
        </authorList>
    </citation>
    <scope>NUCLEOTIDE SEQUENCE [LARGE SCALE GENOMIC DNA]</scope>
    <source>
        <strain evidence="2 3">ElP</strain>
    </source>
</reference>
<accession>A0A518H702</accession>
<keyword evidence="1" id="KW-0812">Transmembrane</keyword>
<keyword evidence="1" id="KW-0472">Membrane</keyword>
<proteinExistence type="predicted"/>
<name>A0A518H702_9BACT</name>
<evidence type="ECO:0000313" key="2">
    <source>
        <dbReference type="EMBL" id="QDV36628.1"/>
    </source>
</evidence>
<dbReference type="KEGG" id="tpla:ElP_45560"/>
<protein>
    <submittedName>
        <fullName evidence="2">Uncharacterized protein</fullName>
    </submittedName>
</protein>
<evidence type="ECO:0000256" key="1">
    <source>
        <dbReference type="SAM" id="Phobius"/>
    </source>
</evidence>
<sequence>MGDRDQSGRGDAQNRPTIGAMMLLIAGVGVGLAVMIPLDGPGAEEWNEWVFVLAGGVLGGASFVGVPLLIRERWRRPRRRFGPGQVIWFSQGTAAWLLWPPIVVGSISVNRGRNPPIVDPSAPQICFAYGTPLMAVYLTVALLAGGWWRPRVRRRGGRRPRPVPWTERFGLLLGMGWAVLGLYVLSMIYRSKFR</sequence>
<keyword evidence="3" id="KW-1185">Reference proteome</keyword>
<feature type="transmembrane region" description="Helical" evidence="1">
    <location>
        <begin position="50"/>
        <end position="70"/>
    </location>
</feature>
<keyword evidence="1" id="KW-1133">Transmembrane helix</keyword>
<feature type="transmembrane region" description="Helical" evidence="1">
    <location>
        <begin position="20"/>
        <end position="38"/>
    </location>
</feature>
<organism evidence="2 3">
    <name type="scientific">Tautonia plasticadhaerens</name>
    <dbReference type="NCBI Taxonomy" id="2527974"/>
    <lineage>
        <taxon>Bacteria</taxon>
        <taxon>Pseudomonadati</taxon>
        <taxon>Planctomycetota</taxon>
        <taxon>Planctomycetia</taxon>
        <taxon>Isosphaerales</taxon>
        <taxon>Isosphaeraceae</taxon>
        <taxon>Tautonia</taxon>
    </lineage>
</organism>
<dbReference type="AlphaFoldDB" id="A0A518H702"/>
<dbReference type="EMBL" id="CP036426">
    <property type="protein sequence ID" value="QDV36628.1"/>
    <property type="molecule type" value="Genomic_DNA"/>
</dbReference>
<feature type="transmembrane region" description="Helical" evidence="1">
    <location>
        <begin position="86"/>
        <end position="107"/>
    </location>
</feature>
<feature type="transmembrane region" description="Helical" evidence="1">
    <location>
        <begin position="127"/>
        <end position="148"/>
    </location>
</feature>
<gene>
    <name evidence="2" type="ORF">ElP_45560</name>
</gene>
<evidence type="ECO:0000313" key="3">
    <source>
        <dbReference type="Proteomes" id="UP000317835"/>
    </source>
</evidence>
<dbReference type="Proteomes" id="UP000317835">
    <property type="component" value="Chromosome"/>
</dbReference>
<dbReference type="OrthoDB" id="9941023at2"/>
<feature type="transmembrane region" description="Helical" evidence="1">
    <location>
        <begin position="169"/>
        <end position="189"/>
    </location>
</feature>
<dbReference type="RefSeq" id="WP_145273190.1">
    <property type="nucleotide sequence ID" value="NZ_CP036426.1"/>
</dbReference>